<accession>A0ABC8SN59</accession>
<evidence type="ECO:0000313" key="1">
    <source>
        <dbReference type="EMBL" id="CAK9157275.1"/>
    </source>
</evidence>
<dbReference type="Proteomes" id="UP001642360">
    <property type="component" value="Unassembled WGS sequence"/>
</dbReference>
<keyword evidence="3" id="KW-1185">Reference proteome</keyword>
<protein>
    <submittedName>
        <fullName evidence="1">Uncharacterized protein</fullName>
    </submittedName>
</protein>
<evidence type="ECO:0000313" key="2">
    <source>
        <dbReference type="EMBL" id="CAK9160766.1"/>
    </source>
</evidence>
<comment type="caution">
    <text evidence="1">The sequence shown here is derived from an EMBL/GenBank/DDBJ whole genome shotgun (WGS) entry which is preliminary data.</text>
</comment>
<dbReference type="AlphaFoldDB" id="A0ABC8SN59"/>
<name>A0ABC8SN59_9AQUA</name>
<sequence length="107" mass="11712">MAINSTPKSASLSSLFPSLLFTSPSHPQVSHLKFDRCSLLTVGNRQKPINLVKPATSNLLRIRAETSPSVNKSEPMVPPYNVLITGSTKGWVFFSVFPFLHPLCSCP</sequence>
<reference evidence="1 3" key="1">
    <citation type="submission" date="2024-02" db="EMBL/GenBank/DDBJ databases">
        <authorList>
            <person name="Vignale AGUSTIN F."/>
            <person name="Sosa J E."/>
            <person name="Modenutti C."/>
        </authorList>
    </citation>
    <scope>NUCLEOTIDE SEQUENCE [LARGE SCALE GENOMIC DNA]</scope>
</reference>
<proteinExistence type="predicted"/>
<evidence type="ECO:0000313" key="3">
    <source>
        <dbReference type="Proteomes" id="UP001642360"/>
    </source>
</evidence>
<dbReference type="EMBL" id="CAUOFW020002970">
    <property type="protein sequence ID" value="CAK9157275.1"/>
    <property type="molecule type" value="Genomic_DNA"/>
</dbReference>
<organism evidence="1 3">
    <name type="scientific">Ilex paraguariensis</name>
    <name type="common">yerba mate</name>
    <dbReference type="NCBI Taxonomy" id="185542"/>
    <lineage>
        <taxon>Eukaryota</taxon>
        <taxon>Viridiplantae</taxon>
        <taxon>Streptophyta</taxon>
        <taxon>Embryophyta</taxon>
        <taxon>Tracheophyta</taxon>
        <taxon>Spermatophyta</taxon>
        <taxon>Magnoliopsida</taxon>
        <taxon>eudicotyledons</taxon>
        <taxon>Gunneridae</taxon>
        <taxon>Pentapetalae</taxon>
        <taxon>asterids</taxon>
        <taxon>campanulids</taxon>
        <taxon>Aquifoliales</taxon>
        <taxon>Aquifoliaceae</taxon>
        <taxon>Ilex</taxon>
    </lineage>
</organism>
<dbReference type="EMBL" id="CAUOFW020003577">
    <property type="protein sequence ID" value="CAK9160766.1"/>
    <property type="molecule type" value="Genomic_DNA"/>
</dbReference>
<gene>
    <name evidence="1" type="ORF">ILEXP_LOCUS25826</name>
    <name evidence="2" type="ORF">ILEXP_LOCUS29547</name>
</gene>